<feature type="coiled-coil region" evidence="1">
    <location>
        <begin position="200"/>
        <end position="227"/>
    </location>
</feature>
<feature type="compositionally biased region" description="Low complexity" evidence="2">
    <location>
        <begin position="407"/>
        <end position="421"/>
    </location>
</feature>
<evidence type="ECO:0000256" key="2">
    <source>
        <dbReference type="SAM" id="MobiDB-lite"/>
    </source>
</evidence>
<evidence type="ECO:0000313" key="5">
    <source>
        <dbReference type="Proteomes" id="UP000195879"/>
    </source>
</evidence>
<feature type="compositionally biased region" description="Basic and acidic residues" evidence="2">
    <location>
        <begin position="823"/>
        <end position="833"/>
    </location>
</feature>
<protein>
    <recommendedName>
        <fullName evidence="6">Merozoite surface protein MSA180</fullName>
    </recommendedName>
</protein>
<organism evidence="4 5">
    <name type="scientific">Plasmodium chabaudi adami</name>
    <dbReference type="NCBI Taxonomy" id="5826"/>
    <lineage>
        <taxon>Eukaryota</taxon>
        <taxon>Sar</taxon>
        <taxon>Alveolata</taxon>
        <taxon>Apicomplexa</taxon>
        <taxon>Aconoidasida</taxon>
        <taxon>Haemosporida</taxon>
        <taxon>Plasmodiidae</taxon>
        <taxon>Plasmodium</taxon>
        <taxon>Plasmodium (Vinckeia)</taxon>
    </lineage>
</organism>
<proteinExistence type="predicted"/>
<feature type="compositionally biased region" description="Basic and acidic residues" evidence="2">
    <location>
        <begin position="845"/>
        <end position="854"/>
    </location>
</feature>
<name>A0A1D3S080_PLACE</name>
<feature type="compositionally biased region" description="Polar residues" evidence="2">
    <location>
        <begin position="438"/>
        <end position="448"/>
    </location>
</feature>
<accession>A0A1D3S080</accession>
<sequence length="1251" mass="146185">MVKIFSFFFVILYFFLISGYNAIHNDQDSTKKAILLALLKNKFIDKKEYTKYDDINNALQYIKNSELNISEINKFENFLSYLLKHHNINATFNDVDTKILYLSGILNSIYVDLDLLDKDYVDTYFNNNYEQSSNIIKLILRSKVVTPEYINTPSEEGTYEQVNSNFLDEKHEEIHENLEENKNDEHETDEENKIEDQIFDNNEEHKIENLSEEINKINDNIHSFIGKINDEHKMANMENYIKDYPILDDVKTKHPKDNIIINIYNTYFGYVDPNAVENPRKLPNGHPYIANLNLQIGNNILKDANELNTKFNEKNNYIAYSENKDDIQAFDNKNFKDYNSDNLQNKVLNNEKGYDENIDNKIEDYNNDLYAKGEDEPLTFQYTYENPYYMFALRNTSPNKDKDNDSTSDVNNDNNNENMNEQDNKIDTNNPKDDVNALSDSPTSSNAQKMKLLNDNDDDDKNDIILNILPNSSENRPVYKRKEFKAIKMKTKTDTIDNETLDTIQNSMYVKIGQNGSNNFLSFFEFRELSLNKNFSNLLLFIDYLKIFNTTEAIAFIEKLTQLICLSYCMTITDTLELSNSDMLLYDGMTILFSEKSVDVKINNKIHHIKPQYFKNILALLNINKKTIPLVCPCKSYTNTILSYFKNYGSNARCSFHHYNKPSYLEEFSPYYVLGQLISMQEKFPFIKKNGRTESKLQFNENEESDIYSSIFYHNYRHSQSIKKRKSNTSNKVNNFIDEEKDGINVYYNSSLININDTTDISNVFIDEIKSKVSRINSYKIGKQVFTTYGNYGKDDHDLELKDTKYDPNSSRSRRLNNYANNKNEKTKNDSNKTKKIVQSQLTTNKEDKNKDDNVSNIEYSSLTNGDDEKDNLMMEFLKLANSTKSKNDVENMHGKKETETNINKVINAKHLVQFFKGTEIWKPIAYCQNIANINRALNNIKYKETITFVEDFDKNQVVLHFSDNAKIPIKINIDYFIFLLEKVSLVNYVEDLCNNFNLKVSSTNNSEDSNISSVLSIRLFLEKSIAIFGDQFLQRNKYANELYNISTPNMFSSKRDIILKKESYNNIVFNEKDIFDIFSLYLEEVITEKMIEENFFTPFAFIIHKEGIAAHGKSTLHIYNNENIKRSNKGAINKYMFYGYKNIINNMSNFYSDIMPKVPIKENNLKEYTLVIYSDNPSMTNIVIKTTINVLNIAFLLSILEVVLDTKAEQQFFSYEKKFFPLNSFIILNDDINHLFFNYMPNENGSEYQL</sequence>
<feature type="region of interest" description="Disordered" evidence="2">
    <location>
        <begin position="394"/>
        <end position="458"/>
    </location>
</feature>
<keyword evidence="1" id="KW-0175">Coiled coil</keyword>
<gene>
    <name evidence="4" type="ORF">PCHDK_000321600</name>
</gene>
<feature type="compositionally biased region" description="Basic and acidic residues" evidence="2">
    <location>
        <begin position="422"/>
        <end position="435"/>
    </location>
</feature>
<evidence type="ECO:0000313" key="4">
    <source>
        <dbReference type="EMBL" id="SCN61912.1"/>
    </source>
</evidence>
<keyword evidence="3" id="KW-0732">Signal</keyword>
<evidence type="ECO:0008006" key="6">
    <source>
        <dbReference type="Google" id="ProtNLM"/>
    </source>
</evidence>
<dbReference type="AlphaFoldDB" id="A0A1D3S080"/>
<evidence type="ECO:0000256" key="3">
    <source>
        <dbReference type="SAM" id="SignalP"/>
    </source>
</evidence>
<dbReference type="Proteomes" id="UP000195879">
    <property type="component" value="Chromosome 12"/>
</dbReference>
<reference evidence="4 5" key="1">
    <citation type="submission" date="2016-08" db="EMBL/GenBank/DDBJ databases">
        <authorList>
            <consortium name="Pathogen Informatics"/>
        </authorList>
    </citation>
    <scope>NUCLEOTIDE SEQUENCE [LARGE SCALE GENOMIC DNA]</scope>
    <source>
        <strain evidence="4 5">DK</strain>
    </source>
</reference>
<feature type="compositionally biased region" description="Polar residues" evidence="2">
    <location>
        <begin position="807"/>
        <end position="822"/>
    </location>
</feature>
<feature type="signal peptide" evidence="3">
    <location>
        <begin position="1"/>
        <end position="22"/>
    </location>
</feature>
<feature type="region of interest" description="Disordered" evidence="2">
    <location>
        <begin position="800"/>
        <end position="863"/>
    </location>
</feature>
<dbReference type="OrthoDB" id="376203at2759"/>
<feature type="chain" id="PRO_5008920569" description="Merozoite surface protein MSA180" evidence="3">
    <location>
        <begin position="23"/>
        <end position="1251"/>
    </location>
</feature>
<evidence type="ECO:0000256" key="1">
    <source>
        <dbReference type="SAM" id="Coils"/>
    </source>
</evidence>
<dbReference type="EMBL" id="LT608206">
    <property type="protein sequence ID" value="SCN61912.1"/>
    <property type="molecule type" value="Genomic_DNA"/>
</dbReference>